<reference evidence="5" key="1">
    <citation type="submission" date="2020-06" db="EMBL/GenBank/DDBJ databases">
        <title>Unique genomic features of the anaerobic methanotrophic archaea.</title>
        <authorList>
            <person name="Chadwick G.L."/>
            <person name="Skennerton C.T."/>
            <person name="Laso-Perez R."/>
            <person name="Leu A.O."/>
            <person name="Speth D.R."/>
            <person name="Yu H."/>
            <person name="Morgan-Lang C."/>
            <person name="Hatzenpichler R."/>
            <person name="Goudeau D."/>
            <person name="Malmstrom R."/>
            <person name="Brazelton W.J."/>
            <person name="Woyke T."/>
            <person name="Hallam S.J."/>
            <person name="Tyson G.W."/>
            <person name="Wegener G."/>
            <person name="Boetius A."/>
            <person name="Orphan V."/>
        </authorList>
    </citation>
    <scope>NUCLEOTIDE SEQUENCE</scope>
</reference>
<organism evidence="5">
    <name type="scientific">Candidatus Methanophaga sp. ANME-1 ERB7</name>
    <dbReference type="NCBI Taxonomy" id="2759913"/>
    <lineage>
        <taxon>Archaea</taxon>
        <taxon>Methanobacteriati</taxon>
        <taxon>Methanobacteriota</taxon>
        <taxon>Stenosarchaea group</taxon>
        <taxon>Methanomicrobia</taxon>
        <taxon>Candidatus Methanophagales</taxon>
        <taxon>Candidatus Methanophagaceae</taxon>
        <taxon>Candidatus Methanophaga</taxon>
    </lineage>
</organism>
<dbReference type="InterPro" id="IPR044946">
    <property type="entry name" value="Restrct_endonuc_typeI_TRD_sf"/>
</dbReference>
<feature type="domain" description="Type I restriction modification DNA specificity" evidence="4">
    <location>
        <begin position="60"/>
        <end position="194"/>
    </location>
</feature>
<keyword evidence="2" id="KW-0680">Restriction system</keyword>
<evidence type="ECO:0000313" key="5">
    <source>
        <dbReference type="EMBL" id="QNO57009.1"/>
    </source>
</evidence>
<dbReference type="PANTHER" id="PTHR30408:SF12">
    <property type="entry name" value="TYPE I RESTRICTION ENZYME MJAVIII SPECIFICITY SUBUNIT"/>
    <property type="match status" value="1"/>
</dbReference>
<dbReference type="AlphaFoldDB" id="A0A7G9Z9S5"/>
<dbReference type="GO" id="GO:0009307">
    <property type="term" value="P:DNA restriction-modification system"/>
    <property type="evidence" value="ECO:0007669"/>
    <property type="project" value="UniProtKB-KW"/>
</dbReference>
<protein>
    <submittedName>
        <fullName evidence="5">Type-1 restriction enzyme MjaXIP specificity protein</fullName>
    </submittedName>
</protein>
<feature type="domain" description="Type I restriction modification DNA specificity" evidence="4">
    <location>
        <begin position="256"/>
        <end position="427"/>
    </location>
</feature>
<comment type="similarity">
    <text evidence="1">Belongs to the type-I restriction system S methylase family.</text>
</comment>
<dbReference type="SUPFAM" id="SSF116734">
    <property type="entry name" value="DNA methylase specificity domain"/>
    <property type="match status" value="2"/>
</dbReference>
<dbReference type="InterPro" id="IPR052021">
    <property type="entry name" value="Type-I_RS_S_subunit"/>
</dbReference>
<dbReference type="GO" id="GO:0003677">
    <property type="term" value="F:DNA binding"/>
    <property type="evidence" value="ECO:0007669"/>
    <property type="project" value="UniProtKB-KW"/>
</dbReference>
<dbReference type="EMBL" id="MT631676">
    <property type="protein sequence ID" value="QNO57009.1"/>
    <property type="molecule type" value="Genomic_DNA"/>
</dbReference>
<keyword evidence="3" id="KW-0238">DNA-binding</keyword>
<evidence type="ECO:0000259" key="4">
    <source>
        <dbReference type="Pfam" id="PF01420"/>
    </source>
</evidence>
<proteinExistence type="inferred from homology"/>
<dbReference type="Gene3D" id="3.90.220.20">
    <property type="entry name" value="DNA methylase specificity domains"/>
    <property type="match status" value="2"/>
</dbReference>
<dbReference type="CDD" id="cd17521">
    <property type="entry name" value="RMtype1_S_Sau13435ORF2165P_TRD2-CR2_like"/>
    <property type="match status" value="1"/>
</dbReference>
<name>A0A7G9Z9S5_9EURY</name>
<dbReference type="InterPro" id="IPR000055">
    <property type="entry name" value="Restrct_endonuc_typeI_TRD"/>
</dbReference>
<dbReference type="CDD" id="cd17515">
    <property type="entry name" value="RMtype1_S_MjaORF132P_Sau1132ORF3780P-TRD1-CR1_like"/>
    <property type="match status" value="1"/>
</dbReference>
<gene>
    <name evidence="5" type="ORF">PEKJEAHP_00009</name>
</gene>
<sequence>MKIETLVPYHLPHEEILLSIASSVIFKELELQDCPKLSLSEVIEQPQYGYTVSASHEPVGVKFVRITDIQAGKIDWNSVPYCECEYPERYLLRENDILFARTGGTTGKSFIVKGDIPDSIFASYLIRIRPKEGTISDFLYWFFQTNQYWSQIVTEKEGSAQPNVNGKKLSSLDIFVPARSIQEAIANYLNSYKSKVYGDLLELPSLPAILKDAEKKVRSIESLMTRIGEARRLRAEAVIEVEKTIKSILRKIFLNDGWITDKLGNVCDTTSGGTPSRERPDFFNGEIAWLKSGELKDTLIVDSEERITGEGLQNSNAKIFMKGTLLIALYGATTGKTGILDIDAATNQAICAIFPNKNIIERAYLHWFLRFKRDDYLFKSFGGAQPNISQKLLKETKISIPPLYEQRRIVAYLDSLQVKVDELKRLQAETEKELEELVPSILDRAFKGEL</sequence>
<accession>A0A7G9Z9S5</accession>
<dbReference type="PANTHER" id="PTHR30408">
    <property type="entry name" value="TYPE-1 RESTRICTION ENZYME ECOKI SPECIFICITY PROTEIN"/>
    <property type="match status" value="1"/>
</dbReference>
<evidence type="ECO:0000256" key="2">
    <source>
        <dbReference type="ARBA" id="ARBA00022747"/>
    </source>
</evidence>
<dbReference type="Pfam" id="PF01420">
    <property type="entry name" value="Methylase_S"/>
    <property type="match status" value="2"/>
</dbReference>
<evidence type="ECO:0000256" key="3">
    <source>
        <dbReference type="ARBA" id="ARBA00023125"/>
    </source>
</evidence>
<evidence type="ECO:0000256" key="1">
    <source>
        <dbReference type="ARBA" id="ARBA00010923"/>
    </source>
</evidence>